<accession>A0A6G1WDU1</accession>
<evidence type="ECO:0000313" key="1">
    <source>
        <dbReference type="EMBL" id="MQW67864.1"/>
    </source>
</evidence>
<dbReference type="Pfam" id="PF11367">
    <property type="entry name" value="Tail_completion_gp17"/>
    <property type="match status" value="1"/>
</dbReference>
<dbReference type="EMBL" id="WISB01000008">
    <property type="protein sequence ID" value="MQW67864.1"/>
    <property type="molecule type" value="Genomic_DNA"/>
</dbReference>
<reference evidence="1" key="1">
    <citation type="journal article" date="2013" name="Genome Biol.">
        <title>Comparative genomics of the core and accessory genomes of 48 Sinorhizobium strains comprising five genospecies.</title>
        <authorList>
            <person name="Sugawara M."/>
            <person name="Epstein B."/>
            <person name="Badgley B.D."/>
            <person name="Unno T."/>
            <person name="Xu L."/>
            <person name="Reese J."/>
            <person name="Gyaneshwar P."/>
            <person name="Denny R."/>
            <person name="Mudge J."/>
            <person name="Bharti A.K."/>
            <person name="Farmer A.D."/>
            <person name="May G.D."/>
            <person name="Woodward J.E."/>
            <person name="Medigue C."/>
            <person name="Vallenet D."/>
            <person name="Lajus A."/>
            <person name="Rouy Z."/>
            <person name="Martinez-Vaz B."/>
            <person name="Tiffin P."/>
            <person name="Young N.D."/>
            <person name="Sadowsky M.J."/>
        </authorList>
    </citation>
    <scope>NUCLEOTIDE SEQUENCE</scope>
    <source>
        <strain evidence="1">M1</strain>
    </source>
</reference>
<dbReference type="InterPro" id="IPR021508">
    <property type="entry name" value="Gp17-like"/>
</dbReference>
<organism evidence="1">
    <name type="scientific">Sinorhizobium medicae</name>
    <dbReference type="NCBI Taxonomy" id="110321"/>
    <lineage>
        <taxon>Bacteria</taxon>
        <taxon>Pseudomonadati</taxon>
        <taxon>Pseudomonadota</taxon>
        <taxon>Alphaproteobacteria</taxon>
        <taxon>Hyphomicrobiales</taxon>
        <taxon>Rhizobiaceae</taxon>
        <taxon>Sinorhizobium/Ensifer group</taxon>
        <taxon>Sinorhizobium</taxon>
    </lineage>
</organism>
<dbReference type="RefSeq" id="WP_153412226.1">
    <property type="nucleotide sequence ID" value="NZ_WISB01000008.1"/>
</dbReference>
<comment type="caution">
    <text evidence="1">The sequence shown here is derived from an EMBL/GenBank/DDBJ whole genome shotgun (WGS) entry which is preliminary data.</text>
</comment>
<gene>
    <name evidence="1" type="ORF">GHJ91_01370</name>
</gene>
<dbReference type="AlphaFoldDB" id="A0A6G1WDU1"/>
<proteinExistence type="predicted"/>
<dbReference type="Gene3D" id="3.30.2000.30">
    <property type="match status" value="1"/>
</dbReference>
<protein>
    <submittedName>
        <fullName evidence="1">DUF3168 domain-containing protein</fullName>
    </submittedName>
</protein>
<name>A0A6G1WDU1_9HYPH</name>
<dbReference type="InterPro" id="IPR053745">
    <property type="entry name" value="Viral_Tail_Comp_sf"/>
</dbReference>
<sequence>MSVENSVQVGIRSRLIATAGVIVLVPAGHILDRSQRPIIDPSIILGEGLAVEDEDSLARDRWRVFSTLHIWKKEESLAGVRAIAWAIRMAIRPARLELGVDFHCADCRVSSVRYVRDPDGVTSHGILTIETLAETVE</sequence>